<name>A0AAN6VBK1_9PEZI</name>
<dbReference type="AlphaFoldDB" id="A0AAN6VBK1"/>
<feature type="non-terminal residue" evidence="2">
    <location>
        <position position="176"/>
    </location>
</feature>
<dbReference type="InterPro" id="IPR036869">
    <property type="entry name" value="J_dom_sf"/>
</dbReference>
<evidence type="ECO:0000313" key="3">
    <source>
        <dbReference type="Proteomes" id="UP001302745"/>
    </source>
</evidence>
<dbReference type="InterPro" id="IPR051964">
    <property type="entry name" value="Chaperone_stress_response"/>
</dbReference>
<comment type="caution">
    <text evidence="2">The sequence shown here is derived from an EMBL/GenBank/DDBJ whole genome shotgun (WGS) entry which is preliminary data.</text>
</comment>
<dbReference type="SUPFAM" id="SSF46565">
    <property type="entry name" value="Chaperone J-domain"/>
    <property type="match status" value="1"/>
</dbReference>
<dbReference type="Gene3D" id="1.10.287.110">
    <property type="entry name" value="DnaJ domain"/>
    <property type="match status" value="1"/>
</dbReference>
<dbReference type="InterPro" id="IPR018253">
    <property type="entry name" value="DnaJ_domain_CS"/>
</dbReference>
<accession>A0AAN6VBK1</accession>
<sequence>MAPAKITHDYYAILCVTRTADEALIKASYKRLAGLRHPDKDLGNPSATAQFQLLLAAYSTLVDATQRRDYDTNHYPFIRPNTTTNPKPNNAYPTTPSGATNETIHQFTLRQFTLRLSQIDTALQTLQSRKSTLDRDLFEATRTLNKTLAALTKLDDLDVADAALNTPPLLDNPPPY</sequence>
<keyword evidence="3" id="KW-1185">Reference proteome</keyword>
<reference evidence="2" key="1">
    <citation type="journal article" date="2023" name="Mol. Phylogenet. Evol.">
        <title>Genome-scale phylogeny and comparative genomics of the fungal order Sordariales.</title>
        <authorList>
            <person name="Hensen N."/>
            <person name="Bonometti L."/>
            <person name="Westerberg I."/>
            <person name="Brannstrom I.O."/>
            <person name="Guillou S."/>
            <person name="Cros-Aarteil S."/>
            <person name="Calhoun S."/>
            <person name="Haridas S."/>
            <person name="Kuo A."/>
            <person name="Mondo S."/>
            <person name="Pangilinan J."/>
            <person name="Riley R."/>
            <person name="LaButti K."/>
            <person name="Andreopoulos B."/>
            <person name="Lipzen A."/>
            <person name="Chen C."/>
            <person name="Yan M."/>
            <person name="Daum C."/>
            <person name="Ng V."/>
            <person name="Clum A."/>
            <person name="Steindorff A."/>
            <person name="Ohm R.A."/>
            <person name="Martin F."/>
            <person name="Silar P."/>
            <person name="Natvig D.O."/>
            <person name="Lalanne C."/>
            <person name="Gautier V."/>
            <person name="Ament-Velasquez S.L."/>
            <person name="Kruys A."/>
            <person name="Hutchinson M.I."/>
            <person name="Powell A.J."/>
            <person name="Barry K."/>
            <person name="Miller A.N."/>
            <person name="Grigoriev I.V."/>
            <person name="Debuchy R."/>
            <person name="Gladieux P."/>
            <person name="Hiltunen Thoren M."/>
            <person name="Johannesson H."/>
        </authorList>
    </citation>
    <scope>NUCLEOTIDE SEQUENCE</scope>
    <source>
        <strain evidence="2">CBS 538.74</strain>
    </source>
</reference>
<dbReference type="GO" id="GO:0005737">
    <property type="term" value="C:cytoplasm"/>
    <property type="evidence" value="ECO:0007669"/>
    <property type="project" value="TreeGrafter"/>
</dbReference>
<protein>
    <recommendedName>
        <fullName evidence="1">J domain-containing protein</fullName>
    </recommendedName>
</protein>
<dbReference type="InterPro" id="IPR001623">
    <property type="entry name" value="DnaJ_domain"/>
</dbReference>
<dbReference type="EMBL" id="MU857398">
    <property type="protein sequence ID" value="KAK4148428.1"/>
    <property type="molecule type" value="Genomic_DNA"/>
</dbReference>
<dbReference type="Pfam" id="PF00226">
    <property type="entry name" value="DnaJ"/>
    <property type="match status" value="1"/>
</dbReference>
<dbReference type="SMART" id="SM00271">
    <property type="entry name" value="DnaJ"/>
    <property type="match status" value="1"/>
</dbReference>
<proteinExistence type="predicted"/>
<dbReference type="Proteomes" id="UP001302745">
    <property type="component" value="Unassembled WGS sequence"/>
</dbReference>
<dbReference type="PANTHER" id="PTHR44029">
    <property type="entry name" value="DNAJ HOMOLOG SUBFAMILY C MEMBER 21"/>
    <property type="match status" value="1"/>
</dbReference>
<evidence type="ECO:0000259" key="1">
    <source>
        <dbReference type="PROSITE" id="PS50076"/>
    </source>
</evidence>
<reference evidence="2" key="2">
    <citation type="submission" date="2023-05" db="EMBL/GenBank/DDBJ databases">
        <authorList>
            <consortium name="Lawrence Berkeley National Laboratory"/>
            <person name="Steindorff A."/>
            <person name="Hensen N."/>
            <person name="Bonometti L."/>
            <person name="Westerberg I."/>
            <person name="Brannstrom I.O."/>
            <person name="Guillou S."/>
            <person name="Cros-Aarteil S."/>
            <person name="Calhoun S."/>
            <person name="Haridas S."/>
            <person name="Kuo A."/>
            <person name="Mondo S."/>
            <person name="Pangilinan J."/>
            <person name="Riley R."/>
            <person name="Labutti K."/>
            <person name="Andreopoulos B."/>
            <person name="Lipzen A."/>
            <person name="Chen C."/>
            <person name="Yanf M."/>
            <person name="Daum C."/>
            <person name="Ng V."/>
            <person name="Clum A."/>
            <person name="Ohm R."/>
            <person name="Martin F."/>
            <person name="Silar P."/>
            <person name="Natvig D."/>
            <person name="Lalanne C."/>
            <person name="Gautier V."/>
            <person name="Ament-Velasquez S.L."/>
            <person name="Kruys A."/>
            <person name="Hutchinson M.I."/>
            <person name="Powell A.J."/>
            <person name="Barry K."/>
            <person name="Miller A.N."/>
            <person name="Grigoriev I.V."/>
            <person name="Debuchy R."/>
            <person name="Gladieux P."/>
            <person name="Thoren M.H."/>
            <person name="Johannesson H."/>
        </authorList>
    </citation>
    <scope>NUCLEOTIDE SEQUENCE</scope>
    <source>
        <strain evidence="2">CBS 538.74</strain>
    </source>
</reference>
<dbReference type="PANTHER" id="PTHR44029:SF1">
    <property type="entry name" value="DNAJ HOMOLOG SUBFAMILY C MEMBER 21"/>
    <property type="match status" value="1"/>
</dbReference>
<dbReference type="PROSITE" id="PS00636">
    <property type="entry name" value="DNAJ_1"/>
    <property type="match status" value="1"/>
</dbReference>
<dbReference type="PROSITE" id="PS50076">
    <property type="entry name" value="DNAJ_2"/>
    <property type="match status" value="1"/>
</dbReference>
<organism evidence="2 3">
    <name type="scientific">Chaetomidium leptoderma</name>
    <dbReference type="NCBI Taxonomy" id="669021"/>
    <lineage>
        <taxon>Eukaryota</taxon>
        <taxon>Fungi</taxon>
        <taxon>Dikarya</taxon>
        <taxon>Ascomycota</taxon>
        <taxon>Pezizomycotina</taxon>
        <taxon>Sordariomycetes</taxon>
        <taxon>Sordariomycetidae</taxon>
        <taxon>Sordariales</taxon>
        <taxon>Chaetomiaceae</taxon>
        <taxon>Chaetomidium</taxon>
    </lineage>
</organism>
<feature type="domain" description="J" evidence="1">
    <location>
        <begin position="9"/>
        <end position="74"/>
    </location>
</feature>
<evidence type="ECO:0000313" key="2">
    <source>
        <dbReference type="EMBL" id="KAK4148428.1"/>
    </source>
</evidence>
<dbReference type="PRINTS" id="PR00625">
    <property type="entry name" value="JDOMAIN"/>
</dbReference>
<dbReference type="CDD" id="cd06257">
    <property type="entry name" value="DnaJ"/>
    <property type="match status" value="1"/>
</dbReference>
<gene>
    <name evidence="2" type="ORF">C8A00DRAFT_39007</name>
</gene>